<dbReference type="GO" id="GO:0005930">
    <property type="term" value="C:axoneme"/>
    <property type="evidence" value="ECO:0007669"/>
    <property type="project" value="TreeGrafter"/>
</dbReference>
<dbReference type="SUPFAM" id="SSF48452">
    <property type="entry name" value="TPR-like"/>
    <property type="match status" value="1"/>
</dbReference>
<keyword evidence="5" id="KW-0802">TPR repeat</keyword>
<dbReference type="SMART" id="SM00320">
    <property type="entry name" value="WD40"/>
    <property type="match status" value="7"/>
</dbReference>
<evidence type="ECO:0000256" key="4">
    <source>
        <dbReference type="ARBA" id="ARBA00022737"/>
    </source>
</evidence>
<dbReference type="InterPro" id="IPR056168">
    <property type="entry name" value="TPR_IF140/IFT172/WDR19"/>
</dbReference>
<evidence type="ECO:0000256" key="3">
    <source>
        <dbReference type="ARBA" id="ARBA00022574"/>
    </source>
</evidence>
<dbReference type="InterPro" id="IPR056157">
    <property type="entry name" value="TPR_IFT80_172_dom"/>
</dbReference>
<keyword evidence="4" id="KW-0677">Repeat</keyword>
<dbReference type="PANTHER" id="PTHR15722">
    <property type="entry name" value="IFT140/172-RELATED"/>
    <property type="match status" value="1"/>
</dbReference>
<evidence type="ECO:0000256" key="5">
    <source>
        <dbReference type="ARBA" id="ARBA00022803"/>
    </source>
</evidence>
<protein>
    <recommendedName>
        <fullName evidence="9">Intraflagellar transport protein 172 homolog</fullName>
    </recommendedName>
</protein>
<evidence type="ECO:0000256" key="7">
    <source>
        <dbReference type="ARBA" id="ARBA00023273"/>
    </source>
</evidence>
<feature type="domain" description="IF140/IFT172/WDR19 TPR" evidence="11">
    <location>
        <begin position="932"/>
        <end position="1325"/>
    </location>
</feature>
<comment type="subcellular location">
    <subcellularLocation>
        <location evidence="1">Cell projection</location>
        <location evidence="1">Cilium</location>
    </subcellularLocation>
</comment>
<sequence length="1755" mass="198552">MQLKYLTTLIQAQDNPGKILGISWSPNNSKLAAALADRTVVLFDEKGEKRDKFSLKPSDSKFGKKSFTVTDIAFSPDSTKIAVAQTDNIVYVYKIGEVWGDKKVICNKFIVSSAVTCLIWLGEGPLIFGTADGKVKLGNCKTNKSSTLYATESLVVSLTPSFRGTGFLSGHADGNIIRFYAVDDANMDPQGRVTTHSTAPYALAWPLNHILAAGCDRKVILYDRDGKPLRIFDYSREDEREFTFACSSPSGQAVVLGSYDRLRLYNWNSGKGIWEESATKDIKNIYTVSALSWKRDGTRVACGTLCGALLVFESVLKRTIWKNKYEMTYVGPNQVLIKPVNSSERGTILKSQFGHEIDDVRIMGRDRYIVARTMHTLLLGDLERNLLSEIMWPNSGRNEKFYFDNINVCLIFNVGELSLVEYGENEILGSVRTEFMNPHLISVRLNERRSNNQTEDNKKLAYLLDLKTICVIDLVYGITIAQVSHDAKVDWLELNETGHKLLFRDKKQRLVLFDPRLGRKESILTNCTFVQWVPGSDVVVAQSLNNLCVWYNIDIPERVTLFPIKGEVVDVVRSEGRTEVVVQDGVHQLGYELDEGLVEFGTAIHDNDFGRAILFLENLSKRPEAEGMWQNLAGIAVNLNNLPVAERCFAALGDVSRTHFLKETIKIGEEFAKSTGGHILECPELWARMAILNKEMKTAEQIYLEQNEMDKALEMYQKFHKWEEALDLAQSKGHADSERLRQKHLKWLLESHQEEKAGNLKEREGDYTGAINLYLAAKQPAKAAKLLQNYSYLLNDDELTNRVISALMKADMSELAGDIYEKLNENFKALECYQKGKSFAKAIDLARRIAPNQIVSLEEQWADSLVESRQLDAAINHYIEAGKTMKALDAAITARQWKKAVQIIQVISDTESVLKYYRKIGDYFQSVKDYSTAEVMYVKGGLIKEAVDMYNNAGKWDKAHKIASNYFDGEEVTAMYLSQAQALESSGKFKEAENLYVSIEKPDMAISMYKKHRQYDNMMKLVNIYHPDLVSVTHGHLAQELEASKQYKLAEYHYLMANDWKSVVNMYRAADMWDEAYRIAKTNGGTDAGNQVAFVWAKSLGGDAAVKLLNRFNILDLCIAYCCENYQFEFAFELAKLSNSDKIPTIHYKYALALEDDGKFSEAEEHFIKAGKPKEAISMYIHMKMWDKAEQVAENHDRDSISEVLVLQAKDAVEQGNYSAIETLLLRAQKPEILIMHYQEADMWADALRVCREYLPSKLAALQNMYEKQTGNKGSRDVALLVNHAREFEQSGQYKQAIQCYLKISQTNSVDTETMMKSLMKAADLTAKFVDSDEAIVISRTLGPKLVELRQYGTAAQLYLSCDLVKEAIDAFINGEDWAGARKTARDLKPSLEIYVEKRYKEYLANSGDVDQLADVDVLAALDLLVRQGLWTQCFETAKQKGPQTLHKYVALYATEMIKRGNLTEVVSLYNKYDAPAFPQNYNIYKRICFEMMISNIPDGMEEYEYWSKLRNMLHKVVENVGASTDAKSPVYSEFETLLRIAHYYAARCAYRESKSLIPLATKISIALLRYTDIIPADKAFYEAGMDAKAAGRNNEAFVFLNHYLDICEAIEEENSEIIDSSDFSATDFPSEIPLPRNKAIDNVRHEEVKDWILAVSMDQKIDQTLPLDDRQLYESCLTSPDYAGNPALPCIVTGYPVLTTRERTAVDFMKTGKVANQNDWNTLMMTAKASFSSSLKGVISFINEWCGGIPSFTF</sequence>
<keyword evidence="3" id="KW-0853">WD repeat</keyword>
<name>A0AAW2HNM7_9NEOP</name>
<dbReference type="InterPro" id="IPR036322">
    <property type="entry name" value="WD40_repeat_dom_sf"/>
</dbReference>
<dbReference type="GO" id="GO:0030992">
    <property type="term" value="C:intraciliary transport particle B"/>
    <property type="evidence" value="ECO:0007669"/>
    <property type="project" value="TreeGrafter"/>
</dbReference>
<dbReference type="GO" id="GO:0042073">
    <property type="term" value="P:intraciliary transport"/>
    <property type="evidence" value="ECO:0007669"/>
    <property type="project" value="TreeGrafter"/>
</dbReference>
<dbReference type="GO" id="GO:0036064">
    <property type="term" value="C:ciliary basal body"/>
    <property type="evidence" value="ECO:0007669"/>
    <property type="project" value="TreeGrafter"/>
</dbReference>
<reference evidence="12" key="1">
    <citation type="journal article" date="2024" name="Gigascience">
        <title>Chromosome-level genome of the poultry shaft louse Menopon gallinae provides insight into the host-switching and adaptive evolution of parasitic lice.</title>
        <authorList>
            <person name="Xu Y."/>
            <person name="Ma L."/>
            <person name="Liu S."/>
            <person name="Liang Y."/>
            <person name="Liu Q."/>
            <person name="He Z."/>
            <person name="Tian L."/>
            <person name="Duan Y."/>
            <person name="Cai W."/>
            <person name="Li H."/>
            <person name="Song F."/>
        </authorList>
    </citation>
    <scope>NUCLEOTIDE SEQUENCE</scope>
    <source>
        <strain evidence="12">Cailab_2023a</strain>
    </source>
</reference>
<dbReference type="EMBL" id="JARGDH010000004">
    <property type="protein sequence ID" value="KAL0271338.1"/>
    <property type="molecule type" value="Genomic_DNA"/>
</dbReference>
<dbReference type="FunFam" id="1.25.40.470:FF:000012">
    <property type="entry name" value="intraflagellar transport protein 172 homolog"/>
    <property type="match status" value="1"/>
</dbReference>
<evidence type="ECO:0000259" key="10">
    <source>
        <dbReference type="Pfam" id="PF23387"/>
    </source>
</evidence>
<dbReference type="Gene3D" id="1.25.40.470">
    <property type="match status" value="4"/>
</dbReference>
<accession>A0AAW2HNM7</accession>
<keyword evidence="2" id="KW-0217">Developmental protein</keyword>
<dbReference type="Gene3D" id="2.130.10.10">
    <property type="entry name" value="YVTN repeat-like/Quinoprotein amine dehydrogenase"/>
    <property type="match status" value="2"/>
</dbReference>
<dbReference type="FunFam" id="1.25.40.470:FF:000008">
    <property type="entry name" value="Intraflagellar transport protein 172 homolog"/>
    <property type="match status" value="1"/>
</dbReference>
<dbReference type="SUPFAM" id="SSF50978">
    <property type="entry name" value="WD40 repeat-like"/>
    <property type="match status" value="2"/>
</dbReference>
<dbReference type="EMBL" id="JARGDH010000004">
    <property type="protein sequence ID" value="KAL0271340.1"/>
    <property type="molecule type" value="Genomic_DNA"/>
</dbReference>
<evidence type="ECO:0000256" key="6">
    <source>
        <dbReference type="ARBA" id="ARBA00023069"/>
    </source>
</evidence>
<evidence type="ECO:0000259" key="11">
    <source>
        <dbReference type="Pfam" id="PF24762"/>
    </source>
</evidence>
<dbReference type="Pfam" id="PF00400">
    <property type="entry name" value="WD40"/>
    <property type="match status" value="2"/>
</dbReference>
<evidence type="ECO:0000313" key="12">
    <source>
        <dbReference type="EMBL" id="KAL0271337.1"/>
    </source>
</evidence>
<gene>
    <name evidence="12" type="ORF">PYX00_008457</name>
</gene>
<evidence type="ECO:0000256" key="9">
    <source>
        <dbReference type="ARBA" id="ARBA00073483"/>
    </source>
</evidence>
<dbReference type="PANTHER" id="PTHR15722:SF2">
    <property type="entry name" value="INTRAFLAGELLAR TRANSPORT PROTEIN 172 HOMOLOG"/>
    <property type="match status" value="1"/>
</dbReference>
<keyword evidence="7" id="KW-0966">Cell projection</keyword>
<dbReference type="InterPro" id="IPR015943">
    <property type="entry name" value="WD40/YVTN_repeat-like_dom_sf"/>
</dbReference>
<keyword evidence="6" id="KW-0969">Cilium</keyword>
<dbReference type="Pfam" id="PF23387">
    <property type="entry name" value="TPR_IFT80_172"/>
    <property type="match status" value="1"/>
</dbReference>
<organism evidence="12">
    <name type="scientific">Menopon gallinae</name>
    <name type="common">poultry shaft louse</name>
    <dbReference type="NCBI Taxonomy" id="328185"/>
    <lineage>
        <taxon>Eukaryota</taxon>
        <taxon>Metazoa</taxon>
        <taxon>Ecdysozoa</taxon>
        <taxon>Arthropoda</taxon>
        <taxon>Hexapoda</taxon>
        <taxon>Insecta</taxon>
        <taxon>Pterygota</taxon>
        <taxon>Neoptera</taxon>
        <taxon>Paraneoptera</taxon>
        <taxon>Psocodea</taxon>
        <taxon>Troctomorpha</taxon>
        <taxon>Phthiraptera</taxon>
        <taxon>Amblycera</taxon>
        <taxon>Menoponidae</taxon>
        <taxon>Menopon</taxon>
    </lineage>
</organism>
<proteinExistence type="inferred from homology"/>
<dbReference type="FunFam" id="1.25.40.470:FF:000013">
    <property type="entry name" value="intraflagellar transport protein 172 homolog"/>
    <property type="match status" value="1"/>
</dbReference>
<dbReference type="EMBL" id="JARGDH010000004">
    <property type="protein sequence ID" value="KAL0271337.1"/>
    <property type="molecule type" value="Genomic_DNA"/>
</dbReference>
<dbReference type="InterPro" id="IPR011990">
    <property type="entry name" value="TPR-like_helical_dom_sf"/>
</dbReference>
<comment type="caution">
    <text evidence="12">The sequence shown here is derived from an EMBL/GenBank/DDBJ whole genome shotgun (WGS) entry which is preliminary data.</text>
</comment>
<feature type="domain" description="IFT80/172/WDR35 TPR" evidence="10">
    <location>
        <begin position="628"/>
        <end position="750"/>
    </location>
</feature>
<evidence type="ECO:0000256" key="8">
    <source>
        <dbReference type="ARBA" id="ARBA00038130"/>
    </source>
</evidence>
<dbReference type="InterPro" id="IPR001680">
    <property type="entry name" value="WD40_rpt"/>
</dbReference>
<dbReference type="Pfam" id="PF24762">
    <property type="entry name" value="TPR_IF140-IFT172"/>
    <property type="match status" value="1"/>
</dbReference>
<comment type="similarity">
    <text evidence="8">Belongs to the IFT172 family.</text>
</comment>
<evidence type="ECO:0000256" key="2">
    <source>
        <dbReference type="ARBA" id="ARBA00022473"/>
    </source>
</evidence>
<evidence type="ECO:0000256" key="1">
    <source>
        <dbReference type="ARBA" id="ARBA00004138"/>
    </source>
</evidence>